<dbReference type="PANTHER" id="PTHR20982">
    <property type="entry name" value="RIBOSOME RECYCLING FACTOR"/>
    <property type="match status" value="1"/>
</dbReference>
<dbReference type="EMBL" id="VSSQ01026610">
    <property type="protein sequence ID" value="MPM75410.1"/>
    <property type="molecule type" value="Genomic_DNA"/>
</dbReference>
<evidence type="ECO:0000256" key="4">
    <source>
        <dbReference type="ARBA" id="ARBA00022917"/>
    </source>
</evidence>
<feature type="domain" description="Ribosome recycling factor" evidence="5">
    <location>
        <begin position="1"/>
        <end position="140"/>
    </location>
</feature>
<proteinExistence type="inferred from homology"/>
<comment type="similarity">
    <text evidence="2">Belongs to the RRF family.</text>
</comment>
<dbReference type="Gene3D" id="3.30.1360.40">
    <property type="match status" value="1"/>
</dbReference>
<comment type="subcellular location">
    <subcellularLocation>
        <location evidence="1">Cytoplasm</location>
    </subcellularLocation>
</comment>
<organism evidence="6">
    <name type="scientific">bioreactor metagenome</name>
    <dbReference type="NCBI Taxonomy" id="1076179"/>
    <lineage>
        <taxon>unclassified sequences</taxon>
        <taxon>metagenomes</taxon>
        <taxon>ecological metagenomes</taxon>
    </lineage>
</organism>
<dbReference type="Pfam" id="PF01765">
    <property type="entry name" value="RRF"/>
    <property type="match status" value="1"/>
</dbReference>
<dbReference type="FunFam" id="1.10.132.20:FF:000001">
    <property type="entry name" value="Ribosome-recycling factor"/>
    <property type="match status" value="1"/>
</dbReference>
<evidence type="ECO:0000256" key="3">
    <source>
        <dbReference type="ARBA" id="ARBA00022490"/>
    </source>
</evidence>
<evidence type="ECO:0000313" key="6">
    <source>
        <dbReference type="EMBL" id="MPM75410.1"/>
    </source>
</evidence>
<sequence length="142" mass="16166">MVDYYGMRTPLNQIAGISIVEGKQLVIKPFDPSSLKGIEKAIFEANINLTPLNDGIVIRLNVPSLTEDVRKDLVKVVHKEAEEAKINVRNIRRDFNDAVKKDEELTEDLEKDTLDKIQKATDEYIKKIDDITQIKAKEIMTV</sequence>
<gene>
    <name evidence="6" type="primary">frr_37</name>
    <name evidence="6" type="ORF">SDC9_122403</name>
</gene>
<keyword evidence="3" id="KW-0963">Cytoplasm</keyword>
<dbReference type="SUPFAM" id="SSF55194">
    <property type="entry name" value="Ribosome recycling factor, RRF"/>
    <property type="match status" value="1"/>
</dbReference>
<dbReference type="AlphaFoldDB" id="A0A645CER8"/>
<dbReference type="FunFam" id="3.30.1360.40:FF:000001">
    <property type="entry name" value="Ribosome-recycling factor"/>
    <property type="match status" value="1"/>
</dbReference>
<keyword evidence="4" id="KW-0648">Protein biosynthesis</keyword>
<accession>A0A645CER8</accession>
<protein>
    <submittedName>
        <fullName evidence="6">Ribosome-recycling factor</fullName>
    </submittedName>
</protein>
<dbReference type="GO" id="GO:0005737">
    <property type="term" value="C:cytoplasm"/>
    <property type="evidence" value="ECO:0007669"/>
    <property type="project" value="UniProtKB-SubCell"/>
</dbReference>
<dbReference type="InterPro" id="IPR023584">
    <property type="entry name" value="Ribosome_recyc_fac_dom"/>
</dbReference>
<dbReference type="InterPro" id="IPR002661">
    <property type="entry name" value="Ribosome_recyc_fac"/>
</dbReference>
<dbReference type="NCBIfam" id="TIGR00496">
    <property type="entry name" value="frr"/>
    <property type="match status" value="1"/>
</dbReference>
<comment type="caution">
    <text evidence="6">The sequence shown here is derived from an EMBL/GenBank/DDBJ whole genome shotgun (WGS) entry which is preliminary data.</text>
</comment>
<name>A0A645CER8_9ZZZZ</name>
<dbReference type="PANTHER" id="PTHR20982:SF3">
    <property type="entry name" value="MITOCHONDRIAL RIBOSOME RECYCLING FACTOR PSEUDO 1"/>
    <property type="match status" value="1"/>
</dbReference>
<dbReference type="GO" id="GO:0006412">
    <property type="term" value="P:translation"/>
    <property type="evidence" value="ECO:0007669"/>
    <property type="project" value="UniProtKB-KW"/>
</dbReference>
<reference evidence="6" key="1">
    <citation type="submission" date="2019-08" db="EMBL/GenBank/DDBJ databases">
        <authorList>
            <person name="Kucharzyk K."/>
            <person name="Murdoch R.W."/>
            <person name="Higgins S."/>
            <person name="Loffler F."/>
        </authorList>
    </citation>
    <scope>NUCLEOTIDE SEQUENCE</scope>
</reference>
<evidence type="ECO:0000259" key="5">
    <source>
        <dbReference type="Pfam" id="PF01765"/>
    </source>
</evidence>
<dbReference type="InterPro" id="IPR036191">
    <property type="entry name" value="RRF_sf"/>
</dbReference>
<dbReference type="GO" id="GO:0043023">
    <property type="term" value="F:ribosomal large subunit binding"/>
    <property type="evidence" value="ECO:0007669"/>
    <property type="project" value="TreeGrafter"/>
</dbReference>
<evidence type="ECO:0000256" key="2">
    <source>
        <dbReference type="ARBA" id="ARBA00005912"/>
    </source>
</evidence>
<dbReference type="Gene3D" id="1.10.132.20">
    <property type="entry name" value="Ribosome-recycling factor"/>
    <property type="match status" value="1"/>
</dbReference>
<evidence type="ECO:0000256" key="1">
    <source>
        <dbReference type="ARBA" id="ARBA00004496"/>
    </source>
</evidence>